<name>A0A1B2F7U7_PSEPU</name>
<dbReference type="EMBL" id="CP016634">
    <property type="protein sequence ID" value="ANY88358.1"/>
    <property type="molecule type" value="Genomic_DNA"/>
</dbReference>
<accession>A0A1B2F7U7</accession>
<organism evidence="1">
    <name type="scientific">Pseudomonas putida</name>
    <name type="common">Arthrobacter siderocapsulatus</name>
    <dbReference type="NCBI Taxonomy" id="303"/>
    <lineage>
        <taxon>Bacteria</taxon>
        <taxon>Pseudomonadati</taxon>
        <taxon>Pseudomonadota</taxon>
        <taxon>Gammaproteobacteria</taxon>
        <taxon>Pseudomonadales</taxon>
        <taxon>Pseudomonadaceae</taxon>
        <taxon>Pseudomonas</taxon>
    </lineage>
</organism>
<dbReference type="AlphaFoldDB" id="A0A1B2F7U7"/>
<evidence type="ECO:0008006" key="2">
    <source>
        <dbReference type="Google" id="ProtNLM"/>
    </source>
</evidence>
<gene>
    <name evidence="1" type="ORF">IEC33019_2819</name>
</gene>
<reference evidence="1" key="1">
    <citation type="submission" date="2016-07" db="EMBL/GenBank/DDBJ databases">
        <title>New class B carbapenemase carried by novel plasmid in Pseudomonas putida enviromental strain in eastern Amazonia.</title>
        <authorList>
            <person name="Souza C.O."/>
            <person name="Lima K.V."/>
            <person name="Brasiliense D.M."/>
            <person name="Perez-Chaparro P.J."/>
            <person name="Mamizuka E.M."/>
            <person name="Lima M.O."/>
            <person name="Lima L.N."/>
            <person name="McCulloch J.A."/>
        </authorList>
    </citation>
    <scope>NUCLEOTIDE SEQUENCE [LARGE SCALE GENOMIC DNA]</scope>
    <source>
        <strain evidence="1">IEC33019</strain>
    </source>
</reference>
<dbReference type="RefSeq" id="WP_070093367.1">
    <property type="nucleotide sequence ID" value="NZ_CP016634.1"/>
</dbReference>
<proteinExistence type="predicted"/>
<protein>
    <recommendedName>
        <fullName evidence="2">Type IV pilus assembly protein PilX</fullName>
    </recommendedName>
</protein>
<sequence>MRRQRGIVLLTGLLLSLLVGLLAASALQDALRLARSTAQLVISAQALEQAEATLLEGRDRLLRAPPGPCAPPCAPPVEAHDVRGSSASWQRAEQGFFLLQNLGETTQAVHVPEGVAVRVFRVTAVSQHSTARHVLEAVYAVETGQATNVQRLLWRQRLREQ</sequence>
<evidence type="ECO:0000313" key="1">
    <source>
        <dbReference type="EMBL" id="ANY88358.1"/>
    </source>
</evidence>